<evidence type="ECO:0000256" key="1">
    <source>
        <dbReference type="SAM" id="MobiDB-lite"/>
    </source>
</evidence>
<dbReference type="EMBL" id="ML122250">
    <property type="protein sequence ID" value="RPD67124.1"/>
    <property type="molecule type" value="Genomic_DNA"/>
</dbReference>
<organism evidence="2 3">
    <name type="scientific">Lentinus tigrinus ALCF2SS1-6</name>
    <dbReference type="NCBI Taxonomy" id="1328759"/>
    <lineage>
        <taxon>Eukaryota</taxon>
        <taxon>Fungi</taxon>
        <taxon>Dikarya</taxon>
        <taxon>Basidiomycota</taxon>
        <taxon>Agaricomycotina</taxon>
        <taxon>Agaricomycetes</taxon>
        <taxon>Polyporales</taxon>
        <taxon>Polyporaceae</taxon>
        <taxon>Lentinus</taxon>
    </lineage>
</organism>
<feature type="region of interest" description="Disordered" evidence="1">
    <location>
        <begin position="83"/>
        <end position="146"/>
    </location>
</feature>
<evidence type="ECO:0000313" key="3">
    <source>
        <dbReference type="Proteomes" id="UP000313359"/>
    </source>
</evidence>
<feature type="compositionally biased region" description="Pro residues" evidence="1">
    <location>
        <begin position="121"/>
        <end position="130"/>
    </location>
</feature>
<dbReference type="AlphaFoldDB" id="A0A5C2SUH7"/>
<name>A0A5C2SUH7_9APHY</name>
<keyword evidence="3" id="KW-1185">Reference proteome</keyword>
<accession>A0A5C2SUH7</accession>
<protein>
    <submittedName>
        <fullName evidence="2">Uncharacterized protein</fullName>
    </submittedName>
</protein>
<dbReference type="Proteomes" id="UP000313359">
    <property type="component" value="Unassembled WGS sequence"/>
</dbReference>
<gene>
    <name evidence="2" type="ORF">L227DRAFT_14567</name>
</gene>
<dbReference type="PROSITE" id="PS51257">
    <property type="entry name" value="PROKAR_LIPOPROTEIN"/>
    <property type="match status" value="1"/>
</dbReference>
<proteinExistence type="predicted"/>
<evidence type="ECO:0000313" key="2">
    <source>
        <dbReference type="EMBL" id="RPD67124.1"/>
    </source>
</evidence>
<reference evidence="2" key="1">
    <citation type="journal article" date="2018" name="Genome Biol. Evol.">
        <title>Genomics and development of Lentinus tigrinus, a white-rot wood-decaying mushroom with dimorphic fruiting bodies.</title>
        <authorList>
            <person name="Wu B."/>
            <person name="Xu Z."/>
            <person name="Knudson A."/>
            <person name="Carlson A."/>
            <person name="Chen N."/>
            <person name="Kovaka S."/>
            <person name="LaButti K."/>
            <person name="Lipzen A."/>
            <person name="Pennachio C."/>
            <person name="Riley R."/>
            <person name="Schakwitz W."/>
            <person name="Umezawa K."/>
            <person name="Ohm R.A."/>
            <person name="Grigoriev I.V."/>
            <person name="Nagy L.G."/>
            <person name="Gibbons J."/>
            <person name="Hibbett D."/>
        </authorList>
    </citation>
    <scope>NUCLEOTIDE SEQUENCE [LARGE SCALE GENOMIC DNA]</scope>
    <source>
        <strain evidence="2">ALCF2SS1-6</strain>
    </source>
</reference>
<sequence>MCACSRTPCCSSSHHCVSVLAACPREGDSARITPLLMRCNYSPGLAQGCRNVFTRDRPSVCKVKPQHGSKIVPRLKHGVEQARSAGGGRGLCKGGSDRARNRGTHFGPSARAVRGYCTQPDPSPLKPPSPSTSVLPSSTPPSYSPFPATPPPLRIVFGLFCAGITLHSHSTTQDSRYRHELHEAS</sequence>